<evidence type="ECO:0000313" key="5">
    <source>
        <dbReference type="Proteomes" id="UP000054561"/>
    </source>
</evidence>
<feature type="compositionally biased region" description="Polar residues" evidence="1">
    <location>
        <begin position="142"/>
        <end position="155"/>
    </location>
</feature>
<keyword evidence="2" id="KW-0472">Membrane</keyword>
<gene>
    <name evidence="4" type="ORF">AK88_05442</name>
</gene>
<feature type="compositionally biased region" description="Low complexity" evidence="1">
    <location>
        <begin position="159"/>
        <end position="168"/>
    </location>
</feature>
<keyword evidence="2" id="KW-0812">Transmembrane</keyword>
<dbReference type="EMBL" id="KQ001774">
    <property type="protein sequence ID" value="KJP84922.1"/>
    <property type="molecule type" value="Genomic_DNA"/>
</dbReference>
<feature type="domain" description="Schizont-infected cell agglutination C-terminal" evidence="3">
    <location>
        <begin position="226"/>
        <end position="330"/>
    </location>
</feature>
<reference evidence="4 5" key="1">
    <citation type="submission" date="2014-03" db="EMBL/GenBank/DDBJ databases">
        <title>The Genome Sequence of Plasmodium fragile nilgiri.</title>
        <authorList>
            <consortium name="The Broad Institute Genomics Platform"/>
            <consortium name="The Broad Institute Genome Sequencing Center for Infectious Disease"/>
            <person name="Neafsey D."/>
            <person name="Duraisingh M."/>
            <person name="Young S.K."/>
            <person name="Zeng Q."/>
            <person name="Gargeya S."/>
            <person name="Abouelleil A."/>
            <person name="Alvarado L."/>
            <person name="Chapman S.B."/>
            <person name="Gainer-Dewar J."/>
            <person name="Goldberg J."/>
            <person name="Griggs A."/>
            <person name="Gujja S."/>
            <person name="Hansen M."/>
            <person name="Howarth C."/>
            <person name="Imamovic A."/>
            <person name="Larimer J."/>
            <person name="Pearson M."/>
            <person name="Poon T.W."/>
            <person name="Priest M."/>
            <person name="Roberts A."/>
            <person name="Saif S."/>
            <person name="Shea T."/>
            <person name="Sykes S."/>
            <person name="Wortman J."/>
            <person name="Nusbaum C."/>
            <person name="Birren B."/>
        </authorList>
    </citation>
    <scope>NUCLEOTIDE SEQUENCE [LARGE SCALE GENOMIC DNA]</scope>
    <source>
        <strain evidence="5">nilgiri</strain>
    </source>
</reference>
<organism evidence="4 5">
    <name type="scientific">Plasmodium fragile</name>
    <dbReference type="NCBI Taxonomy" id="5857"/>
    <lineage>
        <taxon>Eukaryota</taxon>
        <taxon>Sar</taxon>
        <taxon>Alveolata</taxon>
        <taxon>Apicomplexa</taxon>
        <taxon>Aconoidasida</taxon>
        <taxon>Haemosporida</taxon>
        <taxon>Plasmodiidae</taxon>
        <taxon>Plasmodium</taxon>
        <taxon>Plasmodium (Plasmodium)</taxon>
    </lineage>
</organism>
<feature type="compositionally biased region" description="Low complexity" evidence="1">
    <location>
        <begin position="32"/>
        <end position="47"/>
    </location>
</feature>
<dbReference type="RefSeq" id="XP_012338467.1">
    <property type="nucleotide sequence ID" value="XM_012483044.1"/>
</dbReference>
<feature type="compositionally biased region" description="Polar residues" evidence="1">
    <location>
        <begin position="53"/>
        <end position="71"/>
    </location>
</feature>
<dbReference type="Proteomes" id="UP000054561">
    <property type="component" value="Unassembled WGS sequence"/>
</dbReference>
<evidence type="ECO:0000259" key="3">
    <source>
        <dbReference type="Pfam" id="PF12879"/>
    </source>
</evidence>
<protein>
    <recommendedName>
        <fullName evidence="3">Schizont-infected cell agglutination C-terminal domain-containing protein</fullName>
    </recommendedName>
</protein>
<accession>A0A0D9QDK5</accession>
<dbReference type="GeneID" id="24270756"/>
<dbReference type="OrthoDB" id="376328at2759"/>
<feature type="compositionally biased region" description="Pro residues" evidence="1">
    <location>
        <begin position="22"/>
        <end position="31"/>
    </location>
</feature>
<sequence length="605" mass="65887">MTGDDLIGHHQPHLPNQHQPRTPSPAGPEPPKTAATTPVTAPEATSPGKATCPGSNGTSTGVSISCATTSDEALGETEKVKKLLQQADKNKADQSEPRGGPTSGEASTAGTEHGAGGGPGAPGGGGGGSGSSSSSGPGSTGDQNPTSTTPGSSDPVNPGSSGTSSTGHTNKENVEAKGTHEDKLPADAPINPSVPPGLTWEHVKWYIPAIIPAVVGIGVLAFFLWKYFAYLAKRRRTYRTVRDVPSPPLDEDILQHLQRGEPPPPDYGYTMIRDRHPASTSERRGPRPPRVHTRTIIELHLEVLNECEATEWENVKDDFYGILVEEFMGGNNGHSSSLDAPTTNQALSRNNVSTILDPSTDSAQTDPCRPHDPDPWSCMENIDLDAEQNAHSDHGDATSDHTNWINWIDRNKHLLQDCTTQPWFNALKSEWKQYYQQYAPNEASGVNRTAATMESRKFDAWKEWVAKQHALMNTYSEEPWFQHLWSNIAQTGVVTEEDGMPEQIRTVQGVSHIHTVDEKPTTFVTDQGPPVEKGLKVEEALEGGSALKVRHLPQQQLHPQPYMKQPLTAQTWILILALVIEQCELESSMQEKELYVDDLLQQLCN</sequence>
<feature type="compositionally biased region" description="Low complexity" evidence="1">
    <location>
        <begin position="131"/>
        <end position="141"/>
    </location>
</feature>
<name>A0A0D9QDK5_PLAFR</name>
<keyword evidence="2" id="KW-1133">Transmembrane helix</keyword>
<dbReference type="InterPro" id="IPR024288">
    <property type="entry name" value="SICA_C"/>
</dbReference>
<dbReference type="OMA" id="YVMENEF"/>
<dbReference type="VEuPathDB" id="PlasmoDB:AK88_05442"/>
<proteinExistence type="predicted"/>
<dbReference type="Pfam" id="PF12879">
    <property type="entry name" value="SICA_C"/>
    <property type="match status" value="1"/>
</dbReference>
<feature type="compositionally biased region" description="Gly residues" evidence="1">
    <location>
        <begin position="113"/>
        <end position="130"/>
    </location>
</feature>
<keyword evidence="5" id="KW-1185">Reference proteome</keyword>
<evidence type="ECO:0000313" key="4">
    <source>
        <dbReference type="EMBL" id="KJP84922.1"/>
    </source>
</evidence>
<feature type="transmembrane region" description="Helical" evidence="2">
    <location>
        <begin position="205"/>
        <end position="229"/>
    </location>
</feature>
<feature type="compositionally biased region" description="Basic and acidic residues" evidence="1">
    <location>
        <begin position="169"/>
        <end position="185"/>
    </location>
</feature>
<evidence type="ECO:0000256" key="2">
    <source>
        <dbReference type="SAM" id="Phobius"/>
    </source>
</evidence>
<dbReference type="AlphaFoldDB" id="A0A0D9QDK5"/>
<feature type="region of interest" description="Disordered" evidence="1">
    <location>
        <begin position="1"/>
        <end position="191"/>
    </location>
</feature>
<evidence type="ECO:0000256" key="1">
    <source>
        <dbReference type="SAM" id="MobiDB-lite"/>
    </source>
</evidence>